<feature type="domain" description="ABC3 transporter permease C-terminal" evidence="8">
    <location>
        <begin position="308"/>
        <end position="381"/>
    </location>
</feature>
<dbReference type="GO" id="GO:0022857">
    <property type="term" value="F:transmembrane transporter activity"/>
    <property type="evidence" value="ECO:0007669"/>
    <property type="project" value="TreeGrafter"/>
</dbReference>
<comment type="subcellular location">
    <subcellularLocation>
        <location evidence="1">Cell membrane</location>
        <topology evidence="1">Multi-pass membrane protein</topology>
    </subcellularLocation>
</comment>
<keyword evidence="3 7" id="KW-0812">Transmembrane</keyword>
<evidence type="ECO:0000313" key="10">
    <source>
        <dbReference type="Proteomes" id="UP000005444"/>
    </source>
</evidence>
<keyword evidence="5 7" id="KW-0472">Membrane</keyword>
<feature type="compositionally biased region" description="Gly residues" evidence="6">
    <location>
        <begin position="395"/>
        <end position="417"/>
    </location>
</feature>
<evidence type="ECO:0000256" key="3">
    <source>
        <dbReference type="ARBA" id="ARBA00022692"/>
    </source>
</evidence>
<keyword evidence="2" id="KW-1003">Cell membrane</keyword>
<evidence type="ECO:0000256" key="6">
    <source>
        <dbReference type="SAM" id="MobiDB-lite"/>
    </source>
</evidence>
<dbReference type="InterPro" id="IPR003838">
    <property type="entry name" value="ABC3_permease_C"/>
</dbReference>
<name>G8PAU5_PEDCP</name>
<feature type="transmembrane region" description="Helical" evidence="7">
    <location>
        <begin position="348"/>
        <end position="370"/>
    </location>
</feature>
<dbReference type="PATRIC" id="fig|701521.8.peg.1496"/>
<evidence type="ECO:0000256" key="7">
    <source>
        <dbReference type="SAM" id="Phobius"/>
    </source>
</evidence>
<accession>G8PAU5</accession>
<protein>
    <submittedName>
        <fullName evidence="9">FtsX-like permease family protein</fullName>
    </submittedName>
</protein>
<evidence type="ECO:0000256" key="5">
    <source>
        <dbReference type="ARBA" id="ARBA00023136"/>
    </source>
</evidence>
<evidence type="ECO:0000256" key="1">
    <source>
        <dbReference type="ARBA" id="ARBA00004651"/>
    </source>
</evidence>
<dbReference type="GO" id="GO:0005886">
    <property type="term" value="C:plasma membrane"/>
    <property type="evidence" value="ECO:0007669"/>
    <property type="project" value="UniProtKB-SubCell"/>
</dbReference>
<dbReference type="STRING" id="701521.PECL_1595"/>
<dbReference type="PANTHER" id="PTHR30572:SF9">
    <property type="entry name" value="ABC TRANSPORTER PERMEASE PROTEIN"/>
    <property type="match status" value="1"/>
</dbReference>
<dbReference type="Proteomes" id="UP000005444">
    <property type="component" value="Chromosome"/>
</dbReference>
<evidence type="ECO:0000256" key="2">
    <source>
        <dbReference type="ARBA" id="ARBA00022475"/>
    </source>
</evidence>
<sequence>MNYIKRAFAYIWQKKGQSALLILIMSTVLTFVLSGIIIKNAAISATQSVTKNAGSTITVSVDRQKMFEQMRNSGGTPSSIKSFKQPTLDVNTLKKAAKLSTVASYNITTNASVNAESFDTVSTTSGSSGGMMFGGNRGNQGDTQLSGVTATNLSANFEDKDSVLKSGRQLTSADANTNNVMVESELAKQNNIKVGSTIKVKTTASKAKNISLKVVGIYTAKTSTSNFPGMDPSNTIYTSYTLPSQINGTTGKASSVTYTLNNSNKESSTQKQIKKLINNSKFSVTSDSQTYAQLLQPMKNVESFANKIVWIVAIAGTIILALIVILAVRSRQHEIGTLVSLGETKLKIVGQLFIELFVVMVVSLFVAGALGNVIGNKVGNQLLTQQSQTTNSTGGMQGAPGGQRGGFQGGNNGGGMMGQHHMGTKAGTKVKALKKLNVKISPSSMVKLGGLGLVIIALAVGIGSISILRLRPKEILATE</sequence>
<dbReference type="eggNOG" id="COG0577">
    <property type="taxonomic scope" value="Bacteria"/>
</dbReference>
<keyword evidence="10" id="KW-1185">Reference proteome</keyword>
<evidence type="ECO:0000259" key="8">
    <source>
        <dbReference type="Pfam" id="PF02687"/>
    </source>
</evidence>
<dbReference type="Pfam" id="PF02687">
    <property type="entry name" value="FtsX"/>
    <property type="match status" value="1"/>
</dbReference>
<dbReference type="EMBL" id="CP003137">
    <property type="protein sequence ID" value="AEV95813.1"/>
    <property type="molecule type" value="Genomic_DNA"/>
</dbReference>
<feature type="transmembrane region" description="Helical" evidence="7">
    <location>
        <begin position="20"/>
        <end position="38"/>
    </location>
</feature>
<organism evidence="9 10">
    <name type="scientific">Pediococcus claussenii (strain ATCC BAA-344 / DSM 14800 / JCM 18046 / KCTC 3811 / LMG 21948 / P06)</name>
    <dbReference type="NCBI Taxonomy" id="701521"/>
    <lineage>
        <taxon>Bacteria</taxon>
        <taxon>Bacillati</taxon>
        <taxon>Bacillota</taxon>
        <taxon>Bacilli</taxon>
        <taxon>Lactobacillales</taxon>
        <taxon>Lactobacillaceae</taxon>
        <taxon>Pediococcus</taxon>
    </lineage>
</organism>
<feature type="transmembrane region" description="Helical" evidence="7">
    <location>
        <begin position="308"/>
        <end position="328"/>
    </location>
</feature>
<evidence type="ECO:0000256" key="4">
    <source>
        <dbReference type="ARBA" id="ARBA00022989"/>
    </source>
</evidence>
<dbReference type="AlphaFoldDB" id="G8PAU5"/>
<dbReference type="KEGG" id="pce:PECL_1595"/>
<dbReference type="RefSeq" id="WP_014216007.1">
    <property type="nucleotide sequence ID" value="NC_016605.1"/>
</dbReference>
<dbReference type="InterPro" id="IPR050250">
    <property type="entry name" value="Macrolide_Exporter_MacB"/>
</dbReference>
<feature type="region of interest" description="Disordered" evidence="6">
    <location>
        <begin position="388"/>
        <end position="421"/>
    </location>
</feature>
<dbReference type="PANTHER" id="PTHR30572">
    <property type="entry name" value="MEMBRANE COMPONENT OF TRANSPORTER-RELATED"/>
    <property type="match status" value="1"/>
</dbReference>
<evidence type="ECO:0000313" key="9">
    <source>
        <dbReference type="EMBL" id="AEV95813.1"/>
    </source>
</evidence>
<feature type="transmembrane region" description="Helical" evidence="7">
    <location>
        <begin position="448"/>
        <end position="468"/>
    </location>
</feature>
<keyword evidence="4 7" id="KW-1133">Transmembrane helix</keyword>
<gene>
    <name evidence="9" type="ordered locus">PECL_1595</name>
</gene>
<dbReference type="HOGENOM" id="CLU_039499_1_1_9"/>
<reference evidence="9 10" key="1">
    <citation type="journal article" date="2012" name="J. Bacteriol.">
        <title>Complete Genome Sequence of the Beer Spoilage Organism Pediococcus claussenii ATCC BAA-344T.</title>
        <authorList>
            <person name="Pittet V."/>
            <person name="Abegunde T."/>
            <person name="Marfleet T."/>
            <person name="Haakensen M."/>
            <person name="Morrow K."/>
            <person name="Jayaprakash T."/>
            <person name="Schroeder K."/>
            <person name="Trost B."/>
            <person name="Byrns S."/>
            <person name="Bergsveinson J."/>
            <person name="Kusalik A."/>
            <person name="Ziola B."/>
        </authorList>
    </citation>
    <scope>NUCLEOTIDE SEQUENCE [LARGE SCALE GENOMIC DNA]</scope>
    <source>
        <strain evidence="9 10">ATCC BAA-344</strain>
    </source>
</reference>
<proteinExistence type="predicted"/>